<protein>
    <submittedName>
        <fullName evidence="3">F-box protein</fullName>
    </submittedName>
</protein>
<reference evidence="3" key="1">
    <citation type="journal article" date="2023" name="Science">
        <title>Elucidation of the pathway for biosynthesis of saponin adjuvants from the soapbark tree.</title>
        <authorList>
            <person name="Reed J."/>
            <person name="Orme A."/>
            <person name="El-Demerdash A."/>
            <person name="Owen C."/>
            <person name="Martin L.B.B."/>
            <person name="Misra R.C."/>
            <person name="Kikuchi S."/>
            <person name="Rejzek M."/>
            <person name="Martin A.C."/>
            <person name="Harkess A."/>
            <person name="Leebens-Mack J."/>
            <person name="Louveau T."/>
            <person name="Stephenson M.J."/>
            <person name="Osbourn A."/>
        </authorList>
    </citation>
    <scope>NUCLEOTIDE SEQUENCE</scope>
    <source>
        <strain evidence="3">S10</strain>
    </source>
</reference>
<accession>A0AAD7VHT7</accession>
<dbReference type="InterPro" id="IPR001810">
    <property type="entry name" value="F-box_dom"/>
</dbReference>
<dbReference type="AlphaFoldDB" id="A0AAD7VHT7"/>
<dbReference type="InterPro" id="IPR036047">
    <property type="entry name" value="F-box-like_dom_sf"/>
</dbReference>
<organism evidence="3 4">
    <name type="scientific">Quillaja saponaria</name>
    <name type="common">Soap bark tree</name>
    <dbReference type="NCBI Taxonomy" id="32244"/>
    <lineage>
        <taxon>Eukaryota</taxon>
        <taxon>Viridiplantae</taxon>
        <taxon>Streptophyta</taxon>
        <taxon>Embryophyta</taxon>
        <taxon>Tracheophyta</taxon>
        <taxon>Spermatophyta</taxon>
        <taxon>Magnoliopsida</taxon>
        <taxon>eudicotyledons</taxon>
        <taxon>Gunneridae</taxon>
        <taxon>Pentapetalae</taxon>
        <taxon>rosids</taxon>
        <taxon>fabids</taxon>
        <taxon>Fabales</taxon>
        <taxon>Quillajaceae</taxon>
        <taxon>Quillaja</taxon>
    </lineage>
</organism>
<dbReference type="Proteomes" id="UP001163823">
    <property type="component" value="Chromosome 3"/>
</dbReference>
<gene>
    <name evidence="3" type="ORF">O6P43_005981</name>
</gene>
<dbReference type="EMBL" id="JARAOO010000003">
    <property type="protein sequence ID" value="KAJ7976164.1"/>
    <property type="molecule type" value="Genomic_DNA"/>
</dbReference>
<name>A0AAD7VHT7_QUISA</name>
<dbReference type="PANTHER" id="PTHR33736">
    <property type="entry name" value="F-BOX PROTEIN-RELATED"/>
    <property type="match status" value="1"/>
</dbReference>
<feature type="domain" description="F-box" evidence="2">
    <location>
        <begin position="31"/>
        <end position="70"/>
    </location>
</feature>
<evidence type="ECO:0000313" key="3">
    <source>
        <dbReference type="EMBL" id="KAJ7976164.1"/>
    </source>
</evidence>
<comment type="caution">
    <text evidence="3">The sequence shown here is derived from an EMBL/GenBank/DDBJ whole genome shotgun (WGS) entry which is preliminary data.</text>
</comment>
<evidence type="ECO:0000256" key="1">
    <source>
        <dbReference type="SAM" id="Phobius"/>
    </source>
</evidence>
<keyword evidence="1" id="KW-1133">Transmembrane helix</keyword>
<proteinExistence type="predicted"/>
<feature type="transmembrane region" description="Helical" evidence="1">
    <location>
        <begin position="292"/>
        <end position="314"/>
    </location>
</feature>
<sequence>MACSSFSDSKTTSATVNGRGATLISAIHPEIIQTHILTLLDGPTLASAASTSSQLYSLSSQEDLWANICRSTWPSTDTPRLRRIISTFAHELISAVDVYYKGKLVFSKVVETETLTGWFKCSPFRVDLLDPKDVVPTPIKYPNGEDACGTLGEDLTLSWILIDPTGRRAMNISSHKPVSVERHWLSREVQVRFSSILAGEKGSPSEFVQCVIVVTCGGLEGGDIQIREVSLQMEDMDGTHLNGRESLVILQMSLEGKKRRETRREEEGRKRYQEYLKMKEERKERKLRAEGTLDMLCVFLAVLSFAGFGLFVLWR</sequence>
<evidence type="ECO:0000313" key="4">
    <source>
        <dbReference type="Proteomes" id="UP001163823"/>
    </source>
</evidence>
<dbReference type="SUPFAM" id="SSF81383">
    <property type="entry name" value="F-box domain"/>
    <property type="match status" value="1"/>
</dbReference>
<dbReference type="KEGG" id="qsa:O6P43_005981"/>
<dbReference type="PANTHER" id="PTHR33736:SF13">
    <property type="entry name" value="OS11G0155100 PROTEIN"/>
    <property type="match status" value="1"/>
</dbReference>
<dbReference type="Pfam" id="PF12937">
    <property type="entry name" value="F-box-like"/>
    <property type="match status" value="1"/>
</dbReference>
<keyword evidence="4" id="KW-1185">Reference proteome</keyword>
<dbReference type="Gene3D" id="1.20.1280.50">
    <property type="match status" value="1"/>
</dbReference>
<keyword evidence="1" id="KW-0812">Transmembrane</keyword>
<evidence type="ECO:0000259" key="2">
    <source>
        <dbReference type="Pfam" id="PF12937"/>
    </source>
</evidence>
<keyword evidence="1" id="KW-0472">Membrane</keyword>
<dbReference type="InterPro" id="IPR045283">
    <property type="entry name" value="AT3G44326-like"/>
</dbReference>